<evidence type="ECO:0000256" key="1">
    <source>
        <dbReference type="SAM" id="SignalP"/>
    </source>
</evidence>
<keyword evidence="1" id="KW-0732">Signal</keyword>
<comment type="caution">
    <text evidence="2">The sequence shown here is derived from an EMBL/GenBank/DDBJ whole genome shotgun (WGS) entry which is preliminary data.</text>
</comment>
<gene>
    <name evidence="2" type="ORF">FWK35_00012190</name>
</gene>
<feature type="signal peptide" evidence="1">
    <location>
        <begin position="1"/>
        <end position="24"/>
    </location>
</feature>
<sequence>LHLIYLGTVRKILLLLLLTKGPLTVRLSSATVQNISYQLVELSKTITSDFARKCRSLSKLCHWKATELRFLFCIMDL</sequence>
<organism evidence="2 3">
    <name type="scientific">Aphis craccivora</name>
    <name type="common">Cowpea aphid</name>
    <dbReference type="NCBI Taxonomy" id="307492"/>
    <lineage>
        <taxon>Eukaryota</taxon>
        <taxon>Metazoa</taxon>
        <taxon>Ecdysozoa</taxon>
        <taxon>Arthropoda</taxon>
        <taxon>Hexapoda</taxon>
        <taxon>Insecta</taxon>
        <taxon>Pterygota</taxon>
        <taxon>Neoptera</taxon>
        <taxon>Paraneoptera</taxon>
        <taxon>Hemiptera</taxon>
        <taxon>Sternorrhyncha</taxon>
        <taxon>Aphidomorpha</taxon>
        <taxon>Aphidoidea</taxon>
        <taxon>Aphididae</taxon>
        <taxon>Aphidini</taxon>
        <taxon>Aphis</taxon>
        <taxon>Aphis</taxon>
    </lineage>
</organism>
<keyword evidence="3" id="KW-1185">Reference proteome</keyword>
<reference evidence="2 3" key="1">
    <citation type="submission" date="2019-08" db="EMBL/GenBank/DDBJ databases">
        <title>Whole genome of Aphis craccivora.</title>
        <authorList>
            <person name="Voronova N.V."/>
            <person name="Shulinski R.S."/>
            <person name="Bandarenka Y.V."/>
            <person name="Zhorov D.G."/>
            <person name="Warner D."/>
        </authorList>
    </citation>
    <scope>NUCLEOTIDE SEQUENCE [LARGE SCALE GENOMIC DNA]</scope>
    <source>
        <strain evidence="2">180601</strain>
        <tissue evidence="2">Whole Body</tissue>
    </source>
</reference>
<protein>
    <submittedName>
        <fullName evidence="2">Uncharacterized protein</fullName>
    </submittedName>
</protein>
<evidence type="ECO:0000313" key="3">
    <source>
        <dbReference type="Proteomes" id="UP000478052"/>
    </source>
</evidence>
<evidence type="ECO:0000313" key="2">
    <source>
        <dbReference type="EMBL" id="KAF0760709.1"/>
    </source>
</evidence>
<dbReference type="Proteomes" id="UP000478052">
    <property type="component" value="Unassembled WGS sequence"/>
</dbReference>
<dbReference type="EMBL" id="VUJU01002602">
    <property type="protein sequence ID" value="KAF0760709.1"/>
    <property type="molecule type" value="Genomic_DNA"/>
</dbReference>
<feature type="chain" id="PRO_5026012651" evidence="1">
    <location>
        <begin position="25"/>
        <end position="77"/>
    </location>
</feature>
<dbReference type="AlphaFoldDB" id="A0A6G0YS43"/>
<accession>A0A6G0YS43</accession>
<feature type="non-terminal residue" evidence="2">
    <location>
        <position position="1"/>
    </location>
</feature>
<proteinExistence type="predicted"/>
<name>A0A6G0YS43_APHCR</name>